<dbReference type="Proteomes" id="UP001156666">
    <property type="component" value="Unassembled WGS sequence"/>
</dbReference>
<reference evidence="1" key="1">
    <citation type="journal article" date="2014" name="Int. J. Syst. Evol. Microbiol.">
        <title>Complete genome sequence of Corynebacterium casei LMG S-19264T (=DSM 44701T), isolated from a smear-ripened cheese.</title>
        <authorList>
            <consortium name="US DOE Joint Genome Institute (JGI-PGF)"/>
            <person name="Walter F."/>
            <person name="Albersmeier A."/>
            <person name="Kalinowski J."/>
            <person name="Ruckert C."/>
        </authorList>
    </citation>
    <scope>NUCLEOTIDE SEQUENCE</scope>
    <source>
        <strain evidence="1">NBRC 108769</strain>
    </source>
</reference>
<proteinExistence type="predicted"/>
<name>A0AA37WFY5_9BACT</name>
<comment type="caution">
    <text evidence="1">The sequence shown here is derived from an EMBL/GenBank/DDBJ whole genome shotgun (WGS) entry which is preliminary data.</text>
</comment>
<reference evidence="1" key="2">
    <citation type="submission" date="2023-01" db="EMBL/GenBank/DDBJ databases">
        <title>Draft genome sequence of Portibacter lacus strain NBRC 108769.</title>
        <authorList>
            <person name="Sun Q."/>
            <person name="Mori K."/>
        </authorList>
    </citation>
    <scope>NUCLEOTIDE SEQUENCE</scope>
    <source>
        <strain evidence="1">NBRC 108769</strain>
    </source>
</reference>
<organism evidence="1 2">
    <name type="scientific">Portibacter lacus</name>
    <dbReference type="NCBI Taxonomy" id="1099794"/>
    <lineage>
        <taxon>Bacteria</taxon>
        <taxon>Pseudomonadati</taxon>
        <taxon>Bacteroidota</taxon>
        <taxon>Saprospiria</taxon>
        <taxon>Saprospirales</taxon>
        <taxon>Haliscomenobacteraceae</taxon>
        <taxon>Portibacter</taxon>
    </lineage>
</organism>
<dbReference type="EMBL" id="BSOH01000011">
    <property type="protein sequence ID" value="GLR17430.1"/>
    <property type="molecule type" value="Genomic_DNA"/>
</dbReference>
<evidence type="ECO:0000313" key="2">
    <source>
        <dbReference type="Proteomes" id="UP001156666"/>
    </source>
</evidence>
<gene>
    <name evidence="1" type="ORF">GCM10007940_20450</name>
</gene>
<dbReference type="RefSeq" id="WP_235294138.1">
    <property type="nucleotide sequence ID" value="NZ_BSOH01000011.1"/>
</dbReference>
<evidence type="ECO:0000313" key="1">
    <source>
        <dbReference type="EMBL" id="GLR17430.1"/>
    </source>
</evidence>
<dbReference type="AlphaFoldDB" id="A0AA37WFY5"/>
<protein>
    <recommendedName>
        <fullName evidence="3">Ppx/GppA phosphatase domain-containing protein</fullName>
    </recommendedName>
</protein>
<accession>A0AA37WFY5</accession>
<keyword evidence="2" id="KW-1185">Reference proteome</keyword>
<evidence type="ECO:0008006" key="3">
    <source>
        <dbReference type="Google" id="ProtNLM"/>
    </source>
</evidence>
<sequence>MNKLTTFSKLLITLVILALLFFGYKYLAPSLGLPELGTGNNTTNEVVIGEDENGEAIKTEMPPKTAKTKNNNSSTWNYTAVEPIGGKLKGVVELGASGFNSFIIKTDSDKNWKLEKAEWSNSLVYEGMASGTDVTQGLKQYIAKFLDYGVSGNEIHFVVSSGALKNDKTQPIIKALKDLGFVVNEVTPEQEGSYALKSVLPKSYENSAFVVDIGSGNTKISWIEGGKVKAVETYGAKYFQNSIADSKAYADAKKYGEMIPSSKTNTCFIIGGVPFTLAKEGRDGKERYTVLNKPGSYDSDEAKTKAGLNIYQGLVDGTGCDQFVFDWDANFTIGFLLTLPY</sequence>